<dbReference type="STRING" id="99656.SAMN05421659_112101"/>
<dbReference type="InterPro" id="IPR016155">
    <property type="entry name" value="Mopterin_synth/thiamin_S_b"/>
</dbReference>
<dbReference type="OrthoDB" id="9798559at2"/>
<keyword evidence="2" id="KW-1185">Reference proteome</keyword>
<dbReference type="InterPro" id="IPR010035">
    <property type="entry name" value="Thi_S"/>
</dbReference>
<name>A0A1I0R7H1_9FIRM</name>
<proteinExistence type="predicted"/>
<dbReference type="EMBL" id="FOJI01000012">
    <property type="protein sequence ID" value="SEW36509.1"/>
    <property type="molecule type" value="Genomic_DNA"/>
</dbReference>
<protein>
    <submittedName>
        <fullName evidence="1">Sulfur carrier protein</fullName>
    </submittedName>
</protein>
<dbReference type="RefSeq" id="WP_092455471.1">
    <property type="nucleotide sequence ID" value="NZ_FOJI01000012.1"/>
</dbReference>
<reference evidence="1 2" key="1">
    <citation type="submission" date="2016-10" db="EMBL/GenBank/DDBJ databases">
        <authorList>
            <person name="de Groot N.N."/>
        </authorList>
    </citation>
    <scope>NUCLEOTIDE SEQUENCE [LARGE SCALE GENOMIC DNA]</scope>
    <source>
        <strain evidence="1 2">DSM 9179</strain>
    </source>
</reference>
<gene>
    <name evidence="1" type="ORF">SAMN05421659_112101</name>
</gene>
<dbReference type="InterPro" id="IPR012675">
    <property type="entry name" value="Beta-grasp_dom_sf"/>
</dbReference>
<dbReference type="Gene3D" id="3.10.20.30">
    <property type="match status" value="1"/>
</dbReference>
<dbReference type="InterPro" id="IPR003749">
    <property type="entry name" value="ThiS/MoaD-like"/>
</dbReference>
<dbReference type="CDD" id="cd00565">
    <property type="entry name" value="Ubl_ThiS"/>
    <property type="match status" value="1"/>
</dbReference>
<accession>A0A1I0R7H1</accession>
<dbReference type="PANTHER" id="PTHR34472">
    <property type="entry name" value="SULFUR CARRIER PROTEIN THIS"/>
    <property type="match status" value="1"/>
</dbReference>
<dbReference type="Pfam" id="PF02597">
    <property type="entry name" value="ThiS"/>
    <property type="match status" value="1"/>
</dbReference>
<dbReference type="SUPFAM" id="SSF54285">
    <property type="entry name" value="MoaD/ThiS"/>
    <property type="match status" value="1"/>
</dbReference>
<evidence type="ECO:0000313" key="1">
    <source>
        <dbReference type="EMBL" id="SEW36509.1"/>
    </source>
</evidence>
<dbReference type="NCBIfam" id="TIGR01683">
    <property type="entry name" value="thiS"/>
    <property type="match status" value="1"/>
</dbReference>
<sequence>MQVNGIEKNIDNGVTLMQYLSNEGYKIARVVVEINEEIISKSNYENVILNKNDLIEIINFVGGG</sequence>
<evidence type="ECO:0000313" key="2">
    <source>
        <dbReference type="Proteomes" id="UP000199701"/>
    </source>
</evidence>
<organism evidence="1 2">
    <name type="scientific">[Clostridium] fimetarium</name>
    <dbReference type="NCBI Taxonomy" id="99656"/>
    <lineage>
        <taxon>Bacteria</taxon>
        <taxon>Bacillati</taxon>
        <taxon>Bacillota</taxon>
        <taxon>Clostridia</taxon>
        <taxon>Lachnospirales</taxon>
        <taxon>Lachnospiraceae</taxon>
    </lineage>
</organism>
<dbReference type="AlphaFoldDB" id="A0A1I0R7H1"/>
<dbReference type="PANTHER" id="PTHR34472:SF1">
    <property type="entry name" value="SULFUR CARRIER PROTEIN THIS"/>
    <property type="match status" value="1"/>
</dbReference>
<dbReference type="Proteomes" id="UP000199701">
    <property type="component" value="Unassembled WGS sequence"/>
</dbReference>